<name>A0A4R0RNX4_9APHY</name>
<keyword evidence="3" id="KW-1185">Reference proteome</keyword>
<dbReference type="EMBL" id="RWJN01000043">
    <property type="protein sequence ID" value="TCD69376.1"/>
    <property type="molecule type" value="Genomic_DNA"/>
</dbReference>
<organism evidence="2 3">
    <name type="scientific">Steccherinum ochraceum</name>
    <dbReference type="NCBI Taxonomy" id="92696"/>
    <lineage>
        <taxon>Eukaryota</taxon>
        <taxon>Fungi</taxon>
        <taxon>Dikarya</taxon>
        <taxon>Basidiomycota</taxon>
        <taxon>Agaricomycotina</taxon>
        <taxon>Agaricomycetes</taxon>
        <taxon>Polyporales</taxon>
        <taxon>Steccherinaceae</taxon>
        <taxon>Steccherinum</taxon>
    </lineage>
</organism>
<evidence type="ECO:0000313" key="3">
    <source>
        <dbReference type="Proteomes" id="UP000292702"/>
    </source>
</evidence>
<sequence>MADTPNKVGWDIECGLYRHVQEVLMQRAAEERERAARILATVSNHYVEATVYRPFRDAAKNVHWLAKYDPKNQLTDIVISSCLKRNYDDVERKIKEIWDATTPPSTPPPGASSDEHTVTVHET</sequence>
<protein>
    <submittedName>
        <fullName evidence="2">Uncharacterized protein</fullName>
    </submittedName>
</protein>
<comment type="caution">
    <text evidence="2">The sequence shown here is derived from an EMBL/GenBank/DDBJ whole genome shotgun (WGS) entry which is preliminary data.</text>
</comment>
<dbReference type="AlphaFoldDB" id="A0A4R0RNX4"/>
<reference evidence="2 3" key="1">
    <citation type="submission" date="2018-11" db="EMBL/GenBank/DDBJ databases">
        <title>Genome assembly of Steccherinum ochraceum LE-BIN_3174, the white-rot fungus of the Steccherinaceae family (The Residual Polyporoid clade, Polyporales, Basidiomycota).</title>
        <authorList>
            <person name="Fedorova T.V."/>
            <person name="Glazunova O.A."/>
            <person name="Landesman E.O."/>
            <person name="Moiseenko K.V."/>
            <person name="Psurtseva N.V."/>
            <person name="Savinova O.S."/>
            <person name="Shakhova N.V."/>
            <person name="Tyazhelova T.V."/>
            <person name="Vasina D.V."/>
        </authorList>
    </citation>
    <scope>NUCLEOTIDE SEQUENCE [LARGE SCALE GENOMIC DNA]</scope>
    <source>
        <strain evidence="2 3">LE-BIN_3174</strain>
    </source>
</reference>
<evidence type="ECO:0000256" key="1">
    <source>
        <dbReference type="SAM" id="MobiDB-lite"/>
    </source>
</evidence>
<dbReference type="Proteomes" id="UP000292702">
    <property type="component" value="Unassembled WGS sequence"/>
</dbReference>
<gene>
    <name evidence="2" type="ORF">EIP91_007932</name>
</gene>
<evidence type="ECO:0000313" key="2">
    <source>
        <dbReference type="EMBL" id="TCD69376.1"/>
    </source>
</evidence>
<accession>A0A4R0RNX4</accession>
<proteinExistence type="predicted"/>
<feature type="region of interest" description="Disordered" evidence="1">
    <location>
        <begin position="98"/>
        <end position="123"/>
    </location>
</feature>
<feature type="compositionally biased region" description="Basic and acidic residues" evidence="1">
    <location>
        <begin position="113"/>
        <end position="123"/>
    </location>
</feature>